<evidence type="ECO:0000313" key="3">
    <source>
        <dbReference type="Proteomes" id="UP000265520"/>
    </source>
</evidence>
<evidence type="ECO:0000313" key="2">
    <source>
        <dbReference type="EMBL" id="MCI14968.1"/>
    </source>
</evidence>
<dbReference type="GO" id="GO:0003676">
    <property type="term" value="F:nucleic acid binding"/>
    <property type="evidence" value="ECO:0007669"/>
    <property type="project" value="InterPro"/>
</dbReference>
<comment type="caution">
    <text evidence="2">The sequence shown here is derived from an EMBL/GenBank/DDBJ whole genome shotgun (WGS) entry which is preliminary data.</text>
</comment>
<dbReference type="PANTHER" id="PTHR37984:SF5">
    <property type="entry name" value="PROTEIN NYNRIN-LIKE"/>
    <property type="match status" value="1"/>
</dbReference>
<dbReference type="InterPro" id="IPR001584">
    <property type="entry name" value="Integrase_cat-core"/>
</dbReference>
<dbReference type="Pfam" id="PF17921">
    <property type="entry name" value="Integrase_H2C2"/>
    <property type="match status" value="1"/>
</dbReference>
<dbReference type="SUPFAM" id="SSF53098">
    <property type="entry name" value="Ribonuclease H-like"/>
    <property type="match status" value="1"/>
</dbReference>
<dbReference type="AlphaFoldDB" id="A0A392PS89"/>
<accession>A0A392PS89</accession>
<proteinExistence type="predicted"/>
<dbReference type="InterPro" id="IPR041588">
    <property type="entry name" value="Integrase_H2C2"/>
</dbReference>
<reference evidence="2 3" key="1">
    <citation type="journal article" date="2018" name="Front. Plant Sci.">
        <title>Red Clover (Trifolium pratense) and Zigzag Clover (T. medium) - A Picture of Genomic Similarities and Differences.</title>
        <authorList>
            <person name="Dluhosova J."/>
            <person name="Istvanek J."/>
            <person name="Nedelnik J."/>
            <person name="Repkova J."/>
        </authorList>
    </citation>
    <scope>NUCLEOTIDE SEQUENCE [LARGE SCALE GENOMIC DNA]</scope>
    <source>
        <strain evidence="3">cv. 10/8</strain>
        <tissue evidence="2">Leaf</tissue>
    </source>
</reference>
<sequence>RAGYYWPTMQEDTKEHVKKCDKCQRHGDMHLTPPNELKSLSSPWPFTWWGMDILGPFTTGLAQKRYLIVGVDYFTKWIEAEPLAEITSFSVLRFFKRDILCRFGIPQAVVTDKGTRFTDKKFQEFLVIINTKQHFTSVEHPQRNGQAEAANRVILRGLKRRLDENKKKWVEELQNVLWAYRTTPHSTTGETPFRMLYGT</sequence>
<evidence type="ECO:0000259" key="1">
    <source>
        <dbReference type="PROSITE" id="PS50994"/>
    </source>
</evidence>
<dbReference type="InterPro" id="IPR012337">
    <property type="entry name" value="RNaseH-like_sf"/>
</dbReference>
<feature type="non-terminal residue" evidence="2">
    <location>
        <position position="1"/>
    </location>
</feature>
<dbReference type="Pfam" id="PF00665">
    <property type="entry name" value="rve"/>
    <property type="match status" value="1"/>
</dbReference>
<dbReference type="Gene3D" id="1.10.340.70">
    <property type="match status" value="1"/>
</dbReference>
<protein>
    <submittedName>
        <fullName evidence="2">Gypsy retrotransposon integrase-like protein</fullName>
    </submittedName>
</protein>
<dbReference type="EMBL" id="LXQA010094505">
    <property type="protein sequence ID" value="MCI14968.1"/>
    <property type="molecule type" value="Genomic_DNA"/>
</dbReference>
<name>A0A392PS89_9FABA</name>
<dbReference type="Proteomes" id="UP000265520">
    <property type="component" value="Unassembled WGS sequence"/>
</dbReference>
<dbReference type="Gene3D" id="3.30.420.10">
    <property type="entry name" value="Ribonuclease H-like superfamily/Ribonuclease H"/>
    <property type="match status" value="1"/>
</dbReference>
<organism evidence="2 3">
    <name type="scientific">Trifolium medium</name>
    <dbReference type="NCBI Taxonomy" id="97028"/>
    <lineage>
        <taxon>Eukaryota</taxon>
        <taxon>Viridiplantae</taxon>
        <taxon>Streptophyta</taxon>
        <taxon>Embryophyta</taxon>
        <taxon>Tracheophyta</taxon>
        <taxon>Spermatophyta</taxon>
        <taxon>Magnoliopsida</taxon>
        <taxon>eudicotyledons</taxon>
        <taxon>Gunneridae</taxon>
        <taxon>Pentapetalae</taxon>
        <taxon>rosids</taxon>
        <taxon>fabids</taxon>
        <taxon>Fabales</taxon>
        <taxon>Fabaceae</taxon>
        <taxon>Papilionoideae</taxon>
        <taxon>50 kb inversion clade</taxon>
        <taxon>NPAAA clade</taxon>
        <taxon>Hologalegina</taxon>
        <taxon>IRL clade</taxon>
        <taxon>Trifolieae</taxon>
        <taxon>Trifolium</taxon>
    </lineage>
</organism>
<dbReference type="InterPro" id="IPR036397">
    <property type="entry name" value="RNaseH_sf"/>
</dbReference>
<dbReference type="GO" id="GO:0015074">
    <property type="term" value="P:DNA integration"/>
    <property type="evidence" value="ECO:0007669"/>
    <property type="project" value="InterPro"/>
</dbReference>
<dbReference type="PANTHER" id="PTHR37984">
    <property type="entry name" value="PROTEIN CBG26694"/>
    <property type="match status" value="1"/>
</dbReference>
<feature type="domain" description="Integrase catalytic" evidence="1">
    <location>
        <begin position="39"/>
        <end position="199"/>
    </location>
</feature>
<dbReference type="InterPro" id="IPR050951">
    <property type="entry name" value="Retrovirus_Pol_polyprotein"/>
</dbReference>
<keyword evidence="3" id="KW-1185">Reference proteome</keyword>
<dbReference type="PROSITE" id="PS50994">
    <property type="entry name" value="INTEGRASE"/>
    <property type="match status" value="1"/>
</dbReference>